<dbReference type="SUPFAM" id="SSF47473">
    <property type="entry name" value="EF-hand"/>
    <property type="match status" value="1"/>
</dbReference>
<proteinExistence type="predicted"/>
<evidence type="ECO:0000259" key="2">
    <source>
        <dbReference type="PROSITE" id="PS50222"/>
    </source>
</evidence>
<dbReference type="Gene3D" id="1.10.238.10">
    <property type="entry name" value="EF-hand"/>
    <property type="match status" value="1"/>
</dbReference>
<feature type="domain" description="EF-hand" evidence="2">
    <location>
        <begin position="80"/>
        <end position="115"/>
    </location>
</feature>
<dbReference type="PROSITE" id="PS50222">
    <property type="entry name" value="EF_HAND_2"/>
    <property type="match status" value="1"/>
</dbReference>
<organism evidence="3 4">
    <name type="scientific">Prorocentrum cordatum</name>
    <dbReference type="NCBI Taxonomy" id="2364126"/>
    <lineage>
        <taxon>Eukaryota</taxon>
        <taxon>Sar</taxon>
        <taxon>Alveolata</taxon>
        <taxon>Dinophyceae</taxon>
        <taxon>Prorocentrales</taxon>
        <taxon>Prorocentraceae</taxon>
        <taxon>Prorocentrum</taxon>
    </lineage>
</organism>
<dbReference type="InterPro" id="IPR002048">
    <property type="entry name" value="EF_hand_dom"/>
</dbReference>
<evidence type="ECO:0000256" key="1">
    <source>
        <dbReference type="SAM" id="MobiDB-lite"/>
    </source>
</evidence>
<evidence type="ECO:0000313" key="4">
    <source>
        <dbReference type="Proteomes" id="UP001189429"/>
    </source>
</evidence>
<evidence type="ECO:0000313" key="3">
    <source>
        <dbReference type="EMBL" id="CAK0811696.1"/>
    </source>
</evidence>
<sequence length="219" mass="24887">MWLRARWRIFVEIANHWALNDKSSREQAATEQRLGSLKSLFVLFEEMDPGGHGTLTLERMQEALLDVDSRLVSSFHALGLEVTDVRTLFLLLDRDRKGFINVDEFLLGCFRLKGEARTLDIMKLQYQCEFIMHNLVNVVDMLSRRDVDMMEVGSPGCVVDSGAGSQTDFRNFSAAVVSKQLREVLNMNGSAVQSSARHEGSESPGPREMQRRFRSQVTM</sequence>
<comment type="caution">
    <text evidence="3">The sequence shown here is derived from an EMBL/GenBank/DDBJ whole genome shotgun (WGS) entry which is preliminary data.</text>
</comment>
<name>A0ABN9QZ52_9DINO</name>
<reference evidence="3" key="1">
    <citation type="submission" date="2023-10" db="EMBL/GenBank/DDBJ databases">
        <authorList>
            <person name="Chen Y."/>
            <person name="Shah S."/>
            <person name="Dougan E. K."/>
            <person name="Thang M."/>
            <person name="Chan C."/>
        </authorList>
    </citation>
    <scope>NUCLEOTIDE SEQUENCE [LARGE SCALE GENOMIC DNA]</scope>
</reference>
<gene>
    <name evidence="3" type="ORF">PCOR1329_LOCUS16206</name>
</gene>
<accession>A0ABN9QZ52</accession>
<dbReference type="EMBL" id="CAUYUJ010004955">
    <property type="protein sequence ID" value="CAK0811696.1"/>
    <property type="molecule type" value="Genomic_DNA"/>
</dbReference>
<dbReference type="InterPro" id="IPR011992">
    <property type="entry name" value="EF-hand-dom_pair"/>
</dbReference>
<dbReference type="Proteomes" id="UP001189429">
    <property type="component" value="Unassembled WGS sequence"/>
</dbReference>
<keyword evidence="4" id="KW-1185">Reference proteome</keyword>
<feature type="region of interest" description="Disordered" evidence="1">
    <location>
        <begin position="190"/>
        <end position="219"/>
    </location>
</feature>
<protein>
    <recommendedName>
        <fullName evidence="2">EF-hand domain-containing protein</fullName>
    </recommendedName>
</protein>